<comment type="caution">
    <text evidence="1">The sequence shown here is derived from an EMBL/GenBank/DDBJ whole genome shotgun (WGS) entry which is preliminary data.</text>
</comment>
<keyword evidence="2" id="KW-1185">Reference proteome</keyword>
<name>A0ABD1HBX3_SALDI</name>
<evidence type="ECO:0000313" key="2">
    <source>
        <dbReference type="Proteomes" id="UP001567538"/>
    </source>
</evidence>
<evidence type="ECO:0000313" key="1">
    <source>
        <dbReference type="EMBL" id="KAL1552476.1"/>
    </source>
</evidence>
<dbReference type="EMBL" id="JBEAFC010000006">
    <property type="protein sequence ID" value="KAL1552476.1"/>
    <property type="molecule type" value="Genomic_DNA"/>
</dbReference>
<reference evidence="1 2" key="1">
    <citation type="submission" date="2024-06" db="EMBL/GenBank/DDBJ databases">
        <title>A chromosome level genome sequence of Diviner's sage (Salvia divinorum).</title>
        <authorList>
            <person name="Ford S.A."/>
            <person name="Ro D.-K."/>
            <person name="Ness R.W."/>
            <person name="Phillips M.A."/>
        </authorList>
    </citation>
    <scope>NUCLEOTIDE SEQUENCE [LARGE SCALE GENOMIC DNA]</scope>
    <source>
        <strain evidence="1">SAF-2024a</strain>
        <tissue evidence="1">Leaf</tissue>
    </source>
</reference>
<proteinExistence type="predicted"/>
<dbReference type="Proteomes" id="UP001567538">
    <property type="component" value="Unassembled WGS sequence"/>
</dbReference>
<dbReference type="EC" id="3.1.3.16" evidence="1"/>
<accession>A0ABD1HBX3</accession>
<dbReference type="GO" id="GO:0004722">
    <property type="term" value="F:protein serine/threonine phosphatase activity"/>
    <property type="evidence" value="ECO:0007669"/>
    <property type="project" value="UniProtKB-EC"/>
</dbReference>
<keyword evidence="1" id="KW-0378">Hydrolase</keyword>
<protein>
    <submittedName>
        <fullName evidence="1">Protein-serine/threonine phosphatase</fullName>
        <ecNumber evidence="1">3.1.3.16</ecNumber>
    </submittedName>
</protein>
<dbReference type="AlphaFoldDB" id="A0ABD1HBX3"/>
<gene>
    <name evidence="1" type="ORF">AAHA92_13267</name>
</gene>
<sequence>MWLGTIIPNQRKRFPARYLEEQPVQTGQIIKSCGEDESESDGALANVLKVLQRVHTSFFDEKCKDNIEDRDVRQVSFSCFYTTWQVVKTVGNELLKNCRIGATLRAKKQCNIRAT</sequence>
<organism evidence="1 2">
    <name type="scientific">Salvia divinorum</name>
    <name type="common">Maria pastora</name>
    <name type="synonym">Diviner's sage</name>
    <dbReference type="NCBI Taxonomy" id="28513"/>
    <lineage>
        <taxon>Eukaryota</taxon>
        <taxon>Viridiplantae</taxon>
        <taxon>Streptophyta</taxon>
        <taxon>Embryophyta</taxon>
        <taxon>Tracheophyta</taxon>
        <taxon>Spermatophyta</taxon>
        <taxon>Magnoliopsida</taxon>
        <taxon>eudicotyledons</taxon>
        <taxon>Gunneridae</taxon>
        <taxon>Pentapetalae</taxon>
        <taxon>asterids</taxon>
        <taxon>lamiids</taxon>
        <taxon>Lamiales</taxon>
        <taxon>Lamiaceae</taxon>
        <taxon>Nepetoideae</taxon>
        <taxon>Mentheae</taxon>
        <taxon>Salviinae</taxon>
        <taxon>Salvia</taxon>
        <taxon>Salvia subgen. Calosphace</taxon>
    </lineage>
</organism>